<gene>
    <name evidence="1" type="ORF">MRB53_002254</name>
</gene>
<accession>A0ACC2MU66</accession>
<keyword evidence="2" id="KW-1185">Reference proteome</keyword>
<comment type="caution">
    <text evidence="1">The sequence shown here is derived from an EMBL/GenBank/DDBJ whole genome shotgun (WGS) entry which is preliminary data.</text>
</comment>
<name>A0ACC2MU66_PERAE</name>
<proteinExistence type="predicted"/>
<sequence length="131" mass="14308">MVLKTNVKELDMDAARAERQFQTVDTVHDAPCQSYDPSSGLMPVCDVLIRANEGQGACNFKLWHDLLGKGSEGAVAREFKFSDIVTLSHHGERRASLSSGPSNREILDMVAYGCDVGEQLESVGRIKGRLA</sequence>
<organism evidence="1 2">
    <name type="scientific">Persea americana</name>
    <name type="common">Avocado</name>
    <dbReference type="NCBI Taxonomy" id="3435"/>
    <lineage>
        <taxon>Eukaryota</taxon>
        <taxon>Viridiplantae</taxon>
        <taxon>Streptophyta</taxon>
        <taxon>Embryophyta</taxon>
        <taxon>Tracheophyta</taxon>
        <taxon>Spermatophyta</taxon>
        <taxon>Magnoliopsida</taxon>
        <taxon>Magnoliidae</taxon>
        <taxon>Laurales</taxon>
        <taxon>Lauraceae</taxon>
        <taxon>Persea</taxon>
    </lineage>
</organism>
<evidence type="ECO:0000313" key="1">
    <source>
        <dbReference type="EMBL" id="KAJ8649231.1"/>
    </source>
</evidence>
<reference evidence="1 2" key="1">
    <citation type="journal article" date="2022" name="Hortic Res">
        <title>A haplotype resolved chromosomal level avocado genome allows analysis of novel avocado genes.</title>
        <authorList>
            <person name="Nath O."/>
            <person name="Fletcher S.J."/>
            <person name="Hayward A."/>
            <person name="Shaw L.M."/>
            <person name="Masouleh A.K."/>
            <person name="Furtado A."/>
            <person name="Henry R.J."/>
            <person name="Mitter N."/>
        </authorList>
    </citation>
    <scope>NUCLEOTIDE SEQUENCE [LARGE SCALE GENOMIC DNA]</scope>
    <source>
        <strain evidence="2">cv. Hass</strain>
    </source>
</reference>
<evidence type="ECO:0000313" key="2">
    <source>
        <dbReference type="Proteomes" id="UP001234297"/>
    </source>
</evidence>
<dbReference type="Proteomes" id="UP001234297">
    <property type="component" value="Chromosome 1"/>
</dbReference>
<protein>
    <submittedName>
        <fullName evidence="1">Uncharacterized protein</fullName>
    </submittedName>
</protein>
<dbReference type="EMBL" id="CM056809">
    <property type="protein sequence ID" value="KAJ8649231.1"/>
    <property type="molecule type" value="Genomic_DNA"/>
</dbReference>